<reference evidence="2 3" key="1">
    <citation type="journal article" date="2019" name="Int. J. Syst. Evol. Microbiol.">
        <title>The Global Catalogue of Microorganisms (GCM) 10K type strain sequencing project: providing services to taxonomists for standard genome sequencing and annotation.</title>
        <authorList>
            <consortium name="The Broad Institute Genomics Platform"/>
            <consortium name="The Broad Institute Genome Sequencing Center for Infectious Disease"/>
            <person name="Wu L."/>
            <person name="Ma J."/>
        </authorList>
    </citation>
    <scope>NUCLEOTIDE SEQUENCE [LARGE SCALE GENOMIC DNA]</scope>
    <source>
        <strain evidence="2 3">JCM 7356</strain>
    </source>
</reference>
<dbReference type="Gene3D" id="3.30.70.100">
    <property type="match status" value="1"/>
</dbReference>
<dbReference type="PROSITE" id="PS51725">
    <property type="entry name" value="ABM"/>
    <property type="match status" value="1"/>
</dbReference>
<comment type="caution">
    <text evidence="2">The sequence shown here is derived from an EMBL/GenBank/DDBJ whole genome shotgun (WGS) entry which is preliminary data.</text>
</comment>
<keyword evidence="2" id="KW-0560">Oxidoreductase</keyword>
<keyword evidence="3" id="KW-1185">Reference proteome</keyword>
<dbReference type="Pfam" id="PF03992">
    <property type="entry name" value="ABM"/>
    <property type="match status" value="1"/>
</dbReference>
<dbReference type="InterPro" id="IPR011008">
    <property type="entry name" value="Dimeric_a/b-barrel"/>
</dbReference>
<accession>A0ABN3EX73</accession>
<name>A0ABN3EX73_9ACTN</name>
<dbReference type="InterPro" id="IPR007138">
    <property type="entry name" value="ABM_dom"/>
</dbReference>
<sequence length="107" mass="12073">MPATSLFRVTLRMDVVPGAEQQFEEAWLAGAERIADEPGNVGQWLSQGERDNAFYVVSDWVSREAFLAYERSPQHLEHRRSLDPLRTAGEMTTMRTLHRLDGKGGNG</sequence>
<dbReference type="EMBL" id="BAAATR010000048">
    <property type="protein sequence ID" value="GAA2273881.1"/>
    <property type="molecule type" value="Genomic_DNA"/>
</dbReference>
<proteinExistence type="predicted"/>
<organism evidence="2 3">
    <name type="scientific">Kitasatospora cystarginea</name>
    <dbReference type="NCBI Taxonomy" id="58350"/>
    <lineage>
        <taxon>Bacteria</taxon>
        <taxon>Bacillati</taxon>
        <taxon>Actinomycetota</taxon>
        <taxon>Actinomycetes</taxon>
        <taxon>Kitasatosporales</taxon>
        <taxon>Streptomycetaceae</taxon>
        <taxon>Kitasatospora</taxon>
    </lineage>
</organism>
<gene>
    <name evidence="2" type="ORF">GCM10010430_69750</name>
</gene>
<dbReference type="Proteomes" id="UP001500305">
    <property type="component" value="Unassembled WGS sequence"/>
</dbReference>
<dbReference type="RefSeq" id="WP_344640581.1">
    <property type="nucleotide sequence ID" value="NZ_BAAATR010000048.1"/>
</dbReference>
<dbReference type="GO" id="GO:0004497">
    <property type="term" value="F:monooxygenase activity"/>
    <property type="evidence" value="ECO:0007669"/>
    <property type="project" value="UniProtKB-KW"/>
</dbReference>
<evidence type="ECO:0000313" key="3">
    <source>
        <dbReference type="Proteomes" id="UP001500305"/>
    </source>
</evidence>
<evidence type="ECO:0000313" key="2">
    <source>
        <dbReference type="EMBL" id="GAA2273881.1"/>
    </source>
</evidence>
<evidence type="ECO:0000259" key="1">
    <source>
        <dbReference type="PROSITE" id="PS51725"/>
    </source>
</evidence>
<protein>
    <submittedName>
        <fullName evidence="2">Antibiotic biosynthesis monooxygenase</fullName>
    </submittedName>
</protein>
<keyword evidence="2" id="KW-0503">Monooxygenase</keyword>
<dbReference type="SUPFAM" id="SSF54909">
    <property type="entry name" value="Dimeric alpha+beta barrel"/>
    <property type="match status" value="1"/>
</dbReference>
<feature type="domain" description="ABM" evidence="1">
    <location>
        <begin position="7"/>
        <end position="94"/>
    </location>
</feature>